<accession>A0A8J2K4K5</accession>
<feature type="non-terminal residue" evidence="2">
    <location>
        <position position="97"/>
    </location>
</feature>
<feature type="region of interest" description="Disordered" evidence="1">
    <location>
        <begin position="55"/>
        <end position="97"/>
    </location>
</feature>
<feature type="compositionally biased region" description="Polar residues" evidence="1">
    <location>
        <begin position="79"/>
        <end position="97"/>
    </location>
</feature>
<protein>
    <submittedName>
        <fullName evidence="2">Uncharacterized protein</fullName>
    </submittedName>
</protein>
<sequence length="97" mass="10203">MTSGHPPGVRLAEMTNSSNITLVLGSNSSVPVESVIMNGSVGSTSPLKTLTNSTITIPRNSTDSNVSTPSKPVRPDLNQYFTTDAPFQSPLVQTNIT</sequence>
<name>A0A8J2K4K5_9HEXA</name>
<comment type="caution">
    <text evidence="2">The sequence shown here is derived from an EMBL/GenBank/DDBJ whole genome shotgun (WGS) entry which is preliminary data.</text>
</comment>
<dbReference type="Proteomes" id="UP000708208">
    <property type="component" value="Unassembled WGS sequence"/>
</dbReference>
<dbReference type="EMBL" id="CAJVCH010209377">
    <property type="protein sequence ID" value="CAG7731279.1"/>
    <property type="molecule type" value="Genomic_DNA"/>
</dbReference>
<dbReference type="AlphaFoldDB" id="A0A8J2K4K5"/>
<gene>
    <name evidence="2" type="ORF">AFUS01_LOCUS19882</name>
</gene>
<feature type="compositionally biased region" description="Polar residues" evidence="1">
    <location>
        <begin position="55"/>
        <end position="70"/>
    </location>
</feature>
<reference evidence="2" key="1">
    <citation type="submission" date="2021-06" db="EMBL/GenBank/DDBJ databases">
        <authorList>
            <person name="Hodson N. C."/>
            <person name="Mongue J. A."/>
            <person name="Jaron S. K."/>
        </authorList>
    </citation>
    <scope>NUCLEOTIDE SEQUENCE</scope>
</reference>
<keyword evidence="3" id="KW-1185">Reference proteome</keyword>
<evidence type="ECO:0000313" key="2">
    <source>
        <dbReference type="EMBL" id="CAG7731279.1"/>
    </source>
</evidence>
<organism evidence="2 3">
    <name type="scientific">Allacma fusca</name>
    <dbReference type="NCBI Taxonomy" id="39272"/>
    <lineage>
        <taxon>Eukaryota</taxon>
        <taxon>Metazoa</taxon>
        <taxon>Ecdysozoa</taxon>
        <taxon>Arthropoda</taxon>
        <taxon>Hexapoda</taxon>
        <taxon>Collembola</taxon>
        <taxon>Symphypleona</taxon>
        <taxon>Sminthuridae</taxon>
        <taxon>Allacma</taxon>
    </lineage>
</organism>
<proteinExistence type="predicted"/>
<evidence type="ECO:0000256" key="1">
    <source>
        <dbReference type="SAM" id="MobiDB-lite"/>
    </source>
</evidence>
<evidence type="ECO:0000313" key="3">
    <source>
        <dbReference type="Proteomes" id="UP000708208"/>
    </source>
</evidence>